<dbReference type="EMBL" id="CAADJD010000008">
    <property type="protein sequence ID" value="VFS57041.1"/>
    <property type="molecule type" value="Genomic_DNA"/>
</dbReference>
<evidence type="ECO:0000256" key="1">
    <source>
        <dbReference type="SAM" id="Phobius"/>
    </source>
</evidence>
<keyword evidence="1" id="KW-1133">Transmembrane helix</keyword>
<name>A0A485A9T3_KLUCR</name>
<evidence type="ECO:0000313" key="2">
    <source>
        <dbReference type="EMBL" id="VFS57041.1"/>
    </source>
</evidence>
<dbReference type="AlphaFoldDB" id="A0A485A9T3"/>
<organism evidence="2 3">
    <name type="scientific">Kluyvera cryocrescens</name>
    <name type="common">Kluyvera citrophila</name>
    <dbReference type="NCBI Taxonomy" id="580"/>
    <lineage>
        <taxon>Bacteria</taxon>
        <taxon>Pseudomonadati</taxon>
        <taxon>Pseudomonadota</taxon>
        <taxon>Gammaproteobacteria</taxon>
        <taxon>Enterobacterales</taxon>
        <taxon>Enterobacteriaceae</taxon>
        <taxon>Kluyvera</taxon>
    </lineage>
</organism>
<dbReference type="Proteomes" id="UP000401081">
    <property type="component" value="Unassembled WGS sequence"/>
</dbReference>
<keyword evidence="1" id="KW-0472">Membrane</keyword>
<gene>
    <name evidence="2" type="ORF">NCTC12993_00593</name>
</gene>
<protein>
    <submittedName>
        <fullName evidence="2">Uncharacterized protein</fullName>
    </submittedName>
</protein>
<proteinExistence type="predicted"/>
<reference evidence="2 3" key="1">
    <citation type="submission" date="2019-03" db="EMBL/GenBank/DDBJ databases">
        <authorList>
            <consortium name="Pathogen Informatics"/>
        </authorList>
    </citation>
    <scope>NUCLEOTIDE SEQUENCE [LARGE SCALE GENOMIC DNA]</scope>
    <source>
        <strain evidence="2 3">NCTC12993</strain>
    </source>
</reference>
<keyword evidence="1" id="KW-0812">Transmembrane</keyword>
<sequence length="68" mass="7861">MLLKFPLQRFLIYITITLIGTLVLNHFSNSVIRHVPAIAPILFPTLTIFSDGLPYHDRCVYGDEIYLR</sequence>
<evidence type="ECO:0000313" key="3">
    <source>
        <dbReference type="Proteomes" id="UP000401081"/>
    </source>
</evidence>
<accession>A0A485A9T3</accession>
<keyword evidence="3" id="KW-1185">Reference proteome</keyword>
<feature type="transmembrane region" description="Helical" evidence="1">
    <location>
        <begin position="6"/>
        <end position="24"/>
    </location>
</feature>